<feature type="region of interest" description="Disordered" evidence="1">
    <location>
        <begin position="1"/>
        <end position="25"/>
    </location>
</feature>
<gene>
    <name evidence="2" type="ORF">K458DRAFT_302717</name>
</gene>
<dbReference type="Gene3D" id="1.10.510.10">
    <property type="entry name" value="Transferase(Phosphotransferase) domain 1"/>
    <property type="match status" value="1"/>
</dbReference>
<dbReference type="Proteomes" id="UP000799291">
    <property type="component" value="Unassembled WGS sequence"/>
</dbReference>
<dbReference type="OrthoDB" id="5979581at2759"/>
<name>A0A6G1J190_9PLEO</name>
<dbReference type="InterPro" id="IPR011009">
    <property type="entry name" value="Kinase-like_dom_sf"/>
</dbReference>
<evidence type="ECO:0008006" key="4">
    <source>
        <dbReference type="Google" id="ProtNLM"/>
    </source>
</evidence>
<evidence type="ECO:0000256" key="1">
    <source>
        <dbReference type="SAM" id="MobiDB-lite"/>
    </source>
</evidence>
<dbReference type="AlphaFoldDB" id="A0A6G1J190"/>
<dbReference type="EMBL" id="MU005581">
    <property type="protein sequence ID" value="KAF2684274.1"/>
    <property type="molecule type" value="Genomic_DNA"/>
</dbReference>
<reference evidence="2" key="1">
    <citation type="journal article" date="2020" name="Stud. Mycol.">
        <title>101 Dothideomycetes genomes: a test case for predicting lifestyles and emergence of pathogens.</title>
        <authorList>
            <person name="Haridas S."/>
            <person name="Albert R."/>
            <person name="Binder M."/>
            <person name="Bloem J."/>
            <person name="Labutti K."/>
            <person name="Salamov A."/>
            <person name="Andreopoulos B."/>
            <person name="Baker S."/>
            <person name="Barry K."/>
            <person name="Bills G."/>
            <person name="Bluhm B."/>
            <person name="Cannon C."/>
            <person name="Castanera R."/>
            <person name="Culley D."/>
            <person name="Daum C."/>
            <person name="Ezra D."/>
            <person name="Gonzalez J."/>
            <person name="Henrissat B."/>
            <person name="Kuo A."/>
            <person name="Liang C."/>
            <person name="Lipzen A."/>
            <person name="Lutzoni F."/>
            <person name="Magnuson J."/>
            <person name="Mondo S."/>
            <person name="Nolan M."/>
            <person name="Ohm R."/>
            <person name="Pangilinan J."/>
            <person name="Park H.-J."/>
            <person name="Ramirez L."/>
            <person name="Alfaro M."/>
            <person name="Sun H."/>
            <person name="Tritt A."/>
            <person name="Yoshinaga Y."/>
            <person name="Zwiers L.-H."/>
            <person name="Turgeon B."/>
            <person name="Goodwin S."/>
            <person name="Spatafora J."/>
            <person name="Crous P."/>
            <person name="Grigoriev I."/>
        </authorList>
    </citation>
    <scope>NUCLEOTIDE SEQUENCE</scope>
    <source>
        <strain evidence="2">CBS 122367</strain>
    </source>
</reference>
<dbReference type="SUPFAM" id="SSF56112">
    <property type="entry name" value="Protein kinase-like (PK-like)"/>
    <property type="match status" value="1"/>
</dbReference>
<evidence type="ECO:0000313" key="3">
    <source>
        <dbReference type="Proteomes" id="UP000799291"/>
    </source>
</evidence>
<feature type="non-terminal residue" evidence="2">
    <location>
        <position position="351"/>
    </location>
</feature>
<accession>A0A6G1J190</accession>
<organism evidence="2 3">
    <name type="scientific">Lentithecium fluviatile CBS 122367</name>
    <dbReference type="NCBI Taxonomy" id="1168545"/>
    <lineage>
        <taxon>Eukaryota</taxon>
        <taxon>Fungi</taxon>
        <taxon>Dikarya</taxon>
        <taxon>Ascomycota</taxon>
        <taxon>Pezizomycotina</taxon>
        <taxon>Dothideomycetes</taxon>
        <taxon>Pleosporomycetidae</taxon>
        <taxon>Pleosporales</taxon>
        <taxon>Massarineae</taxon>
        <taxon>Lentitheciaceae</taxon>
        <taxon>Lentithecium</taxon>
    </lineage>
</organism>
<keyword evidence="3" id="KW-1185">Reference proteome</keyword>
<evidence type="ECO:0000313" key="2">
    <source>
        <dbReference type="EMBL" id="KAF2684274.1"/>
    </source>
</evidence>
<proteinExistence type="predicted"/>
<protein>
    <recommendedName>
        <fullName evidence="4">Protein kinase domain-containing protein</fullName>
    </recommendedName>
</protein>
<sequence>MTPEPSTLCVPPPTAPRRTISTKAPRPPAHLFRTLRPLAGDNSKATWLCLPKKVEHGALNESAKEDSVGEVVYRALQTGKVSTLQLQDLRILPQLFIVKTHRTPSKLRHESDILERLHHKEGCDESGSFVGSCVVRQQITRAPESSWWVLRPVFGTTLQRFGEISMASNEPVPSWLVWHLFLCLLKTLEFLHARGVAHNNINSENTMLNLYPPRGKHQFRDYPDIVLVDFDNAGSLTDEAAMGDIRNVLTVVQDVVQKWSDLAMLSQYLDAESENNDPLAILERDLKKMQQGSTSTNLQPVKDKWSAIATANREKGPLKLPARILQKAHDDLAREEELHGASSVVLKFSTK</sequence>